<protein>
    <submittedName>
        <fullName evidence="4">DUF1490 domain-containing protein</fullName>
    </submittedName>
    <submittedName>
        <fullName evidence="2">DUF1490 family protein</fullName>
    </submittedName>
</protein>
<keyword evidence="1" id="KW-0732">Signal</keyword>
<dbReference type="Proteomes" id="UP000253752">
    <property type="component" value="Unassembled WGS sequence"/>
</dbReference>
<dbReference type="GeneID" id="69510516"/>
<comment type="caution">
    <text evidence="4">The sequence shown here is derived from an EMBL/GenBank/DDBJ whole genome shotgun (WGS) entry which is preliminary data.</text>
</comment>
<sequence>MGFKKKSGLLVGAGFLLGTVGVKALTSTTAKKCYVQGVAQGLRAKATYENIVEQAKAEVDDIVAEATYISVVGKDGERPAEPAVEADDQPAK</sequence>
<feature type="signal peptide" evidence="1">
    <location>
        <begin position="1"/>
        <end position="24"/>
    </location>
</feature>
<organism evidence="4 6">
    <name type="scientific">Eggerthella lenta</name>
    <name type="common">Eubacterium lentum</name>
    <dbReference type="NCBI Taxonomy" id="84112"/>
    <lineage>
        <taxon>Bacteria</taxon>
        <taxon>Bacillati</taxon>
        <taxon>Actinomycetota</taxon>
        <taxon>Coriobacteriia</taxon>
        <taxon>Eggerthellales</taxon>
        <taxon>Eggerthellaceae</taxon>
        <taxon>Eggerthella</taxon>
    </lineage>
</organism>
<dbReference type="RefSeq" id="WP_009304771.1">
    <property type="nucleotide sequence ID" value="NZ_AP025575.1"/>
</dbReference>
<dbReference type="AlphaFoldDB" id="A0A369MSW1"/>
<evidence type="ECO:0000313" key="4">
    <source>
        <dbReference type="EMBL" id="RDB79596.1"/>
    </source>
</evidence>
<dbReference type="Pfam" id="PF19605">
    <property type="entry name" value="DUF6110"/>
    <property type="match status" value="1"/>
</dbReference>
<evidence type="ECO:0000313" key="8">
    <source>
        <dbReference type="Proteomes" id="UP000253970"/>
    </source>
</evidence>
<reference evidence="6 7" key="1">
    <citation type="journal article" date="2018" name="Elife">
        <title>Discovery and characterization of a prevalent human gut bacterial enzyme sufficient for the inactivation of a family of plant toxins.</title>
        <authorList>
            <person name="Koppel N."/>
            <person name="Bisanz J.E."/>
            <person name="Pandelia M.E."/>
            <person name="Turnbaugh P.J."/>
            <person name="Balskus E.P."/>
        </authorList>
    </citation>
    <scope>NUCLEOTIDE SEQUENCE [LARGE SCALE GENOMIC DNA]</scope>
    <source>
        <strain evidence="5 7">FAA1-1-60AUCSF</strain>
        <strain evidence="4 6">MR1 #12</strain>
        <strain evidence="3 8">W1 BHI 6</strain>
    </source>
</reference>
<proteinExistence type="predicted"/>
<evidence type="ECO:0000313" key="2">
    <source>
        <dbReference type="EMBL" id="MVN34333.1"/>
    </source>
</evidence>
<evidence type="ECO:0000313" key="3">
    <source>
        <dbReference type="EMBL" id="RDB69058.1"/>
    </source>
</evidence>
<dbReference type="EMBL" id="PPTY01000020">
    <property type="protein sequence ID" value="RDB83970.1"/>
    <property type="molecule type" value="Genomic_DNA"/>
</dbReference>
<evidence type="ECO:0000313" key="7">
    <source>
        <dbReference type="Proteomes" id="UP000253857"/>
    </source>
</evidence>
<dbReference type="Proteomes" id="UP000253970">
    <property type="component" value="Unassembled WGS sequence"/>
</dbReference>
<dbReference type="OMA" id="AKKCYVQ"/>
<gene>
    <name evidence="5" type="ORF">C1871_10740</name>
    <name evidence="4" type="ORF">C1872_07875</name>
    <name evidence="3" type="ORF">C1875_10720</name>
    <name evidence="2" type="ORF">GO726_14360</name>
</gene>
<reference evidence="2 9" key="2">
    <citation type="submission" date="2019-11" db="EMBL/GenBank/DDBJ databases">
        <title>Whole genome shotgun sequencing (WGS) data from Adlercreutzia equolifaciens ResAG-91, Eggerthella lenta MRI-F36, MRI-F37, MRI-F40, ResAG-49, ResAG-88, ResAG-121, ResAG-145, and Gordonibacter sp. ResAG-5, ResAG-26, ResAG-43, ResAG-50, ResAG-59.</title>
        <authorList>
            <person name="Stoll D.A."/>
            <person name="Danylec N."/>
            <person name="Franz C.M.A.P."/>
            <person name="Huch M."/>
        </authorList>
    </citation>
    <scope>NUCLEOTIDE SEQUENCE [LARGE SCALE GENOMIC DNA]</scope>
    <source>
        <strain evidence="2 9">ResAG-88</strain>
    </source>
</reference>
<evidence type="ECO:0000313" key="5">
    <source>
        <dbReference type="EMBL" id="RDB83970.1"/>
    </source>
</evidence>
<dbReference type="EMBL" id="PPTX01000010">
    <property type="protein sequence ID" value="RDB79596.1"/>
    <property type="molecule type" value="Genomic_DNA"/>
</dbReference>
<dbReference type="EMBL" id="PPTU01000016">
    <property type="protein sequence ID" value="RDB69058.1"/>
    <property type="molecule type" value="Genomic_DNA"/>
</dbReference>
<feature type="chain" id="PRO_5044389190" evidence="1">
    <location>
        <begin position="25"/>
        <end position="92"/>
    </location>
</feature>
<evidence type="ECO:0000313" key="9">
    <source>
        <dbReference type="Proteomes" id="UP000436429"/>
    </source>
</evidence>
<dbReference type="InterPro" id="IPR046092">
    <property type="entry name" value="DUF6110"/>
</dbReference>
<name>A0A369MSW1_EGGLN</name>
<accession>A0A369MSW1</accession>
<evidence type="ECO:0000313" key="6">
    <source>
        <dbReference type="Proteomes" id="UP000253752"/>
    </source>
</evidence>
<dbReference type="Proteomes" id="UP000253857">
    <property type="component" value="Unassembled WGS sequence"/>
</dbReference>
<dbReference type="EMBL" id="WPOM01000050">
    <property type="protein sequence ID" value="MVN34333.1"/>
    <property type="molecule type" value="Genomic_DNA"/>
</dbReference>
<evidence type="ECO:0000256" key="1">
    <source>
        <dbReference type="SAM" id="SignalP"/>
    </source>
</evidence>
<dbReference type="Proteomes" id="UP000436429">
    <property type="component" value="Unassembled WGS sequence"/>
</dbReference>